<dbReference type="Pfam" id="PF12450">
    <property type="entry name" value="vWF_A"/>
    <property type="match status" value="1"/>
</dbReference>
<dbReference type="InterPro" id="IPR036465">
    <property type="entry name" value="vWFA_dom_sf"/>
</dbReference>
<dbReference type="RefSeq" id="WP_245953829.1">
    <property type="nucleotide sequence ID" value="NZ_QRDP01000004.1"/>
</dbReference>
<dbReference type="CDD" id="cd01465">
    <property type="entry name" value="vWA_subgroup"/>
    <property type="match status" value="1"/>
</dbReference>
<dbReference type="Proteomes" id="UP000256310">
    <property type="component" value="Unassembled WGS sequence"/>
</dbReference>
<proteinExistence type="predicted"/>
<feature type="compositionally biased region" description="Pro residues" evidence="1">
    <location>
        <begin position="68"/>
        <end position="86"/>
    </location>
</feature>
<dbReference type="AlphaFoldDB" id="A0A3D9FHG5"/>
<gene>
    <name evidence="4" type="ORF">DFR46_2278</name>
</gene>
<feature type="chain" id="PRO_5017828891" evidence="2">
    <location>
        <begin position="21"/>
        <end position="592"/>
    </location>
</feature>
<dbReference type="InterPro" id="IPR021908">
    <property type="entry name" value="YfbK_C"/>
</dbReference>
<dbReference type="InterPro" id="IPR051266">
    <property type="entry name" value="CLCR"/>
</dbReference>
<dbReference type="PANTHER" id="PTHR10579:SF43">
    <property type="entry name" value="ZINC FINGER (C3HC4-TYPE RING FINGER) FAMILY PROTEIN"/>
    <property type="match status" value="1"/>
</dbReference>
<organism evidence="4 5">
    <name type="scientific">Parasphingopyxis lamellibrachiae</name>
    <dbReference type="NCBI Taxonomy" id="680125"/>
    <lineage>
        <taxon>Bacteria</taxon>
        <taxon>Pseudomonadati</taxon>
        <taxon>Pseudomonadota</taxon>
        <taxon>Alphaproteobacteria</taxon>
        <taxon>Sphingomonadales</taxon>
        <taxon>Sphingomonadaceae</taxon>
        <taxon>Parasphingopyxis</taxon>
    </lineage>
</organism>
<name>A0A3D9FHG5_9SPHN</name>
<reference evidence="4 5" key="1">
    <citation type="submission" date="2018-07" db="EMBL/GenBank/DDBJ databases">
        <title>Genomic Encyclopedia of Type Strains, Phase IV (KMG-IV): sequencing the most valuable type-strain genomes for metagenomic binning, comparative biology and taxonomic classification.</title>
        <authorList>
            <person name="Goeker M."/>
        </authorList>
    </citation>
    <scope>NUCLEOTIDE SEQUENCE [LARGE SCALE GENOMIC DNA]</scope>
    <source>
        <strain evidence="4 5">DSM 26725</strain>
    </source>
</reference>
<keyword evidence="2" id="KW-0732">Signal</keyword>
<dbReference type="EMBL" id="QRDP01000004">
    <property type="protein sequence ID" value="RED17239.1"/>
    <property type="molecule type" value="Genomic_DNA"/>
</dbReference>
<evidence type="ECO:0000259" key="3">
    <source>
        <dbReference type="PROSITE" id="PS50234"/>
    </source>
</evidence>
<dbReference type="InterPro" id="IPR022156">
    <property type="entry name" value="Uncharacterised_YfbK_N"/>
</dbReference>
<feature type="signal peptide" evidence="2">
    <location>
        <begin position="1"/>
        <end position="20"/>
    </location>
</feature>
<sequence>MRLFAFAPMAALVLTGLVYSVQPGQATQRPMTPATADQICAPFLAMDNDEYDRRRYRPSSVQSAPTGVAPPPPPPPPMPSPPPPAPVAAEQAVADAVGRGRIASGVVSGYAQPPQNREQYAGEAVASIMAVAETPVSTFAVDVDTGSYANVRRFLNQGGTPPRAAVRTEEMLNYFRYDYDRPRDRTQPFSVTTDMATTPWNANTRLLRIGLRGYDIERSERPAANLVFLVDVSGSMHSRDKLPLVQCSMAMMAEQLNPRDRVSIVTYAGSTKTILTGSSDHDEIIASLGELRSGGSTAGAAGISLAYDAARANMIDGGINRIILATDGDFNVGTTNREQLIEMVEREREAGISLTTLGYGTGNYNEAMMEQIADHGNGNYAYIDSAMEAHRALVQELSSTLFTIASDVKIQIEFNPAHVSEYRLIGYENRLLAEEDFDNDTVDAGEIGAGHQVTALYEVVPTGSRGWLPERRYAANRTAERGDLGAELAHLRLRYKLPGEAESRLIEQPVSASLVGTARNPRGDMAFVAAVAAFGQRLRGDTYLGEFSFADIRRLAQASGNNSDYWRREFVELTELAEARTAPGGTSEGSKN</sequence>
<accession>A0A3D9FHG5</accession>
<dbReference type="Pfam" id="PF12034">
    <property type="entry name" value="YfbK_C"/>
    <property type="match status" value="1"/>
</dbReference>
<keyword evidence="5" id="KW-1185">Reference proteome</keyword>
<feature type="domain" description="VWFA" evidence="3">
    <location>
        <begin position="225"/>
        <end position="401"/>
    </location>
</feature>
<protein>
    <submittedName>
        <fullName evidence="4">Ca-activated chloride channel family protein</fullName>
    </submittedName>
</protein>
<dbReference type="PANTHER" id="PTHR10579">
    <property type="entry name" value="CALCIUM-ACTIVATED CHLORIDE CHANNEL REGULATOR"/>
    <property type="match status" value="1"/>
</dbReference>
<dbReference type="Pfam" id="PF00092">
    <property type="entry name" value="VWA"/>
    <property type="match status" value="1"/>
</dbReference>
<feature type="region of interest" description="Disordered" evidence="1">
    <location>
        <begin position="54"/>
        <end position="88"/>
    </location>
</feature>
<evidence type="ECO:0000313" key="4">
    <source>
        <dbReference type="EMBL" id="RED17239.1"/>
    </source>
</evidence>
<dbReference type="PROSITE" id="PS50234">
    <property type="entry name" value="VWFA"/>
    <property type="match status" value="1"/>
</dbReference>
<dbReference type="SUPFAM" id="SSF53300">
    <property type="entry name" value="vWA-like"/>
    <property type="match status" value="1"/>
</dbReference>
<comment type="caution">
    <text evidence="4">The sequence shown here is derived from an EMBL/GenBank/DDBJ whole genome shotgun (WGS) entry which is preliminary data.</text>
</comment>
<evidence type="ECO:0000256" key="1">
    <source>
        <dbReference type="SAM" id="MobiDB-lite"/>
    </source>
</evidence>
<dbReference type="InterPro" id="IPR002035">
    <property type="entry name" value="VWF_A"/>
</dbReference>
<dbReference type="SMART" id="SM00327">
    <property type="entry name" value="VWA"/>
    <property type="match status" value="1"/>
</dbReference>
<dbReference type="Gene3D" id="3.40.50.410">
    <property type="entry name" value="von Willebrand factor, type A domain"/>
    <property type="match status" value="1"/>
</dbReference>
<evidence type="ECO:0000313" key="5">
    <source>
        <dbReference type="Proteomes" id="UP000256310"/>
    </source>
</evidence>
<evidence type="ECO:0000256" key="2">
    <source>
        <dbReference type="SAM" id="SignalP"/>
    </source>
</evidence>